<dbReference type="Proteomes" id="UP001206013">
    <property type="component" value="Unassembled WGS sequence"/>
</dbReference>
<dbReference type="AlphaFoldDB" id="A0A0C2Z0Y3"/>
<dbReference type="EMBL" id="LNKF01000004">
    <property type="protein sequence ID" value="OSG94015.1"/>
    <property type="molecule type" value="Genomic_DNA"/>
</dbReference>
<dbReference type="Proteomes" id="UP000284589">
    <property type="component" value="Unassembled WGS sequence"/>
</dbReference>
<proteinExistence type="predicted"/>
<reference evidence="7" key="5">
    <citation type="submission" date="2022-06" db="EMBL/GenBank/DDBJ databases">
        <title>Isolation of gut microbiota from human fecal samples.</title>
        <authorList>
            <person name="Pamer E.G."/>
            <person name="Barat B."/>
            <person name="Waligurski E."/>
            <person name="Medina S."/>
            <person name="Paddock L."/>
            <person name="Mostad J."/>
        </authorList>
    </citation>
    <scope>NUCLEOTIDE SEQUENCE</scope>
    <source>
        <strain evidence="7">SL.1.01</strain>
    </source>
</reference>
<dbReference type="SMART" id="SM00257">
    <property type="entry name" value="LysM"/>
    <property type="match status" value="1"/>
</dbReference>
<evidence type="ECO:0000313" key="6">
    <source>
        <dbReference type="EMBL" id="KAB6030390.1"/>
    </source>
</evidence>
<dbReference type="InterPro" id="IPR018392">
    <property type="entry name" value="LysM"/>
</dbReference>
<accession>A0A0C2Z0Y3</accession>
<evidence type="ECO:0000313" key="9">
    <source>
        <dbReference type="EMBL" id="QHB63162.1"/>
    </source>
</evidence>
<dbReference type="Proteomes" id="UP001357973">
    <property type="component" value="Chromosome"/>
</dbReference>
<dbReference type="EMBL" id="CP047129">
    <property type="protein sequence ID" value="QHB63162.1"/>
    <property type="molecule type" value="Genomic_DNA"/>
</dbReference>
<dbReference type="Proteomes" id="UP000193664">
    <property type="component" value="Unassembled WGS sequence"/>
</dbReference>
<dbReference type="EMBL" id="JANFYM010000003">
    <property type="protein sequence ID" value="MCQ4792828.1"/>
    <property type="molecule type" value="Genomic_DNA"/>
</dbReference>
<reference evidence="13 14" key="2">
    <citation type="submission" date="2018-08" db="EMBL/GenBank/DDBJ databases">
        <title>A genome reference for cultivated species of the human gut microbiota.</title>
        <authorList>
            <person name="Zou Y."/>
            <person name="Xue W."/>
            <person name="Luo G."/>
        </authorList>
    </citation>
    <scope>NUCLEOTIDE SEQUENCE [LARGE SCALE GENOMIC DNA]</scope>
    <source>
        <strain evidence="10 14">AF21-27</strain>
        <strain evidence="11 13">AM12-20</strain>
    </source>
</reference>
<evidence type="ECO:0000313" key="7">
    <source>
        <dbReference type="EMBL" id="MCQ4792828.1"/>
    </source>
</evidence>
<dbReference type="EMBL" id="QRLP01000003">
    <property type="protein sequence ID" value="RHJ18161.1"/>
    <property type="molecule type" value="Genomic_DNA"/>
</dbReference>
<evidence type="ECO:0000313" key="18">
    <source>
        <dbReference type="Proteomes" id="UP000470926"/>
    </source>
</evidence>
<keyword evidence="1" id="KW-0732">Signal</keyword>
<evidence type="ECO:0000313" key="8">
    <source>
        <dbReference type="EMBL" id="OSG94015.1"/>
    </source>
</evidence>
<dbReference type="Proteomes" id="UP000470926">
    <property type="component" value="Unassembled WGS sequence"/>
</dbReference>
<evidence type="ECO:0000313" key="17">
    <source>
        <dbReference type="Proteomes" id="UP000470200"/>
    </source>
</evidence>
<protein>
    <submittedName>
        <fullName evidence="10">LysM peptidoglycan-binding domain-containing protein</fullName>
    </submittedName>
    <submittedName>
        <fullName evidence="8">Peptidoglycan-binding protein</fullName>
    </submittedName>
</protein>
<feature type="signal peptide" evidence="1">
    <location>
        <begin position="1"/>
        <end position="39"/>
    </location>
</feature>
<sequence length="101" mass="10495">MVNGAANIGNVANRIAMAIMAAGLAWCLFGFIAPGSAQSAPDSTAVVVYTVQPGDTLWRYAASITPEGGNVGDTVDELMRLNNLDTVSLHAGQRLIVPHEA</sequence>
<dbReference type="Proteomes" id="UP000285462">
    <property type="component" value="Unassembled WGS sequence"/>
</dbReference>
<dbReference type="CDD" id="cd00118">
    <property type="entry name" value="LysM"/>
    <property type="match status" value="1"/>
</dbReference>
<dbReference type="RefSeq" id="WP_034984653.1">
    <property type="nucleotide sequence ID" value="NZ_AP031418.1"/>
</dbReference>
<reference evidence="8 12" key="1">
    <citation type="journal article" date="2016" name="Sci. Rep.">
        <title>Evaluation of genetic diversity among strains of the human gut commensal Bifidobacterium adolescentis.</title>
        <authorList>
            <person name="Duranti S."/>
            <person name="Milani C."/>
            <person name="Lugli G.A."/>
            <person name="Mancabelli L."/>
            <person name="Turroni F."/>
            <person name="Ferrario C."/>
            <person name="Mangifesta M."/>
            <person name="Viappiani A."/>
            <person name="Sanchez B."/>
            <person name="Margolles A."/>
            <person name="van Sinderen D."/>
            <person name="Ventura M."/>
        </authorList>
    </citation>
    <scope>NUCLEOTIDE SEQUENCE [LARGE SCALE GENOMIC DNA]</scope>
    <source>
        <strain evidence="8 12">AD2-8</strain>
    </source>
</reference>
<evidence type="ECO:0000313" key="11">
    <source>
        <dbReference type="EMBL" id="RHJ18161.1"/>
    </source>
</evidence>
<dbReference type="PROSITE" id="PS51782">
    <property type="entry name" value="LYSM"/>
    <property type="match status" value="1"/>
</dbReference>
<evidence type="ECO:0000313" key="10">
    <source>
        <dbReference type="EMBL" id="RGS65031.1"/>
    </source>
</evidence>
<feature type="chain" id="PRO_5002174813" evidence="1">
    <location>
        <begin position="40"/>
        <end position="101"/>
    </location>
</feature>
<organism evidence="10 14">
    <name type="scientific">Bifidobacterium adolescentis</name>
    <dbReference type="NCBI Taxonomy" id="1680"/>
    <lineage>
        <taxon>Bacteria</taxon>
        <taxon>Bacillati</taxon>
        <taxon>Actinomycetota</taxon>
        <taxon>Actinomycetes</taxon>
        <taxon>Bifidobacteriales</taxon>
        <taxon>Bifidobacteriaceae</taxon>
        <taxon>Bifidobacterium</taxon>
    </lineage>
</organism>
<reference evidence="15 17" key="3">
    <citation type="journal article" date="2019" name="Nat. Med.">
        <title>A library of human gut bacterial isolates paired with longitudinal multiomics data enables mechanistic microbiome research.</title>
        <authorList>
            <person name="Poyet M."/>
            <person name="Groussin M."/>
            <person name="Gibbons S.M."/>
            <person name="Avila-Pacheco J."/>
            <person name="Jiang X."/>
            <person name="Kearney S.M."/>
            <person name="Perrotta A.R."/>
            <person name="Berdy B."/>
            <person name="Zhao S."/>
            <person name="Lieberman T.D."/>
            <person name="Swanson P.K."/>
            <person name="Smith M."/>
            <person name="Roesemann S."/>
            <person name="Alexander J.E."/>
            <person name="Rich S.A."/>
            <person name="Livny J."/>
            <person name="Vlamakis H."/>
            <person name="Clish C."/>
            <person name="Bullock K."/>
            <person name="Deik A."/>
            <person name="Scott J."/>
            <person name="Pierce K.A."/>
            <person name="Xavier R.J."/>
            <person name="Alm E.J."/>
        </authorList>
    </citation>
    <scope>NUCLEOTIDE SEQUENCE [LARGE SCALE GENOMIC DNA]</scope>
    <source>
        <strain evidence="5 17">BIOML-A105</strain>
        <strain evidence="4 15">BIOML-A190</strain>
        <strain evidence="6 18">BIOML-A26</strain>
    </source>
</reference>
<evidence type="ECO:0000313" key="13">
    <source>
        <dbReference type="Proteomes" id="UP000284589"/>
    </source>
</evidence>
<dbReference type="Gene3D" id="3.10.350.10">
    <property type="entry name" value="LysM domain"/>
    <property type="match status" value="1"/>
</dbReference>
<reference evidence="9 16" key="4">
    <citation type="submission" date="2019-12" db="EMBL/GenBank/DDBJ databases">
        <title>Draft Genome Sequence of Bifidobacterium adolescentis ZJ2.</title>
        <authorList>
            <person name="Jin Z."/>
        </authorList>
    </citation>
    <scope>NUCLEOTIDE SEQUENCE [LARGE SCALE GENOMIC DNA]</scope>
    <source>
        <strain evidence="9 16">ZJ2</strain>
    </source>
</reference>
<evidence type="ECO:0000313" key="3">
    <source>
        <dbReference type="EMBL" id="BEK83454.1"/>
    </source>
</evidence>
<evidence type="ECO:0000256" key="1">
    <source>
        <dbReference type="SAM" id="SignalP"/>
    </source>
</evidence>
<name>A0A0C2Z0Y3_BIFAD</name>
<evidence type="ECO:0000313" key="4">
    <source>
        <dbReference type="EMBL" id="KAB5747183.1"/>
    </source>
</evidence>
<reference evidence="3 19" key="6">
    <citation type="submission" date="2023-06" db="EMBL/GenBank/DDBJ databases">
        <title>Complete Genome Sequences of Bifidobacterium faecale strain JCM19861T was isolated from human faeces by Jung-Hye Choi et al. (2014).</title>
        <authorList>
            <person name="Okuhama S."/>
            <person name="Takahashi H."/>
            <person name="Imaizumi K."/>
            <person name="Nakayama S."/>
            <person name="Ogata Y."/>
            <person name="Suda W."/>
        </authorList>
    </citation>
    <scope>NUCLEOTIDE SEQUENCE [LARGE SCALE GENOMIC DNA]</scope>
    <source>
        <strain evidence="3 19">JCM 19861</strain>
    </source>
</reference>
<dbReference type="EMBL" id="WDIP01000003">
    <property type="protein sequence ID" value="KAB5885910.1"/>
    <property type="molecule type" value="Genomic_DNA"/>
</dbReference>
<dbReference type="EMBL" id="QRVT01000002">
    <property type="protein sequence ID" value="RGS65031.1"/>
    <property type="molecule type" value="Genomic_DNA"/>
</dbReference>
<dbReference type="Proteomes" id="UP000464884">
    <property type="component" value="Chromosome"/>
</dbReference>
<evidence type="ECO:0000313" key="12">
    <source>
        <dbReference type="Proteomes" id="UP000193664"/>
    </source>
</evidence>
<dbReference type="Pfam" id="PF01476">
    <property type="entry name" value="LysM"/>
    <property type="match status" value="1"/>
</dbReference>
<keyword evidence="19" id="KW-1185">Reference proteome</keyword>
<dbReference type="Proteomes" id="UP000437631">
    <property type="component" value="Unassembled WGS sequence"/>
</dbReference>
<dbReference type="SUPFAM" id="SSF54106">
    <property type="entry name" value="LysM domain"/>
    <property type="match status" value="1"/>
</dbReference>
<evidence type="ECO:0000313" key="14">
    <source>
        <dbReference type="Proteomes" id="UP000285462"/>
    </source>
</evidence>
<dbReference type="EMBL" id="WDLT01000003">
    <property type="protein sequence ID" value="KAB5747183.1"/>
    <property type="molecule type" value="Genomic_DNA"/>
</dbReference>
<evidence type="ECO:0000313" key="5">
    <source>
        <dbReference type="EMBL" id="KAB5885910.1"/>
    </source>
</evidence>
<evidence type="ECO:0000313" key="19">
    <source>
        <dbReference type="Proteomes" id="UP001357973"/>
    </source>
</evidence>
<dbReference type="EMBL" id="AP028457">
    <property type="protein sequence ID" value="BEK83454.1"/>
    <property type="molecule type" value="Genomic_DNA"/>
</dbReference>
<feature type="domain" description="LysM" evidence="2">
    <location>
        <begin position="47"/>
        <end position="97"/>
    </location>
</feature>
<evidence type="ECO:0000313" key="15">
    <source>
        <dbReference type="Proteomes" id="UP000437631"/>
    </source>
</evidence>
<evidence type="ECO:0000313" key="16">
    <source>
        <dbReference type="Proteomes" id="UP000464884"/>
    </source>
</evidence>
<dbReference type="Proteomes" id="UP000470200">
    <property type="component" value="Unassembled WGS sequence"/>
</dbReference>
<gene>
    <name evidence="8" type="ORF">AD0028_1382</name>
    <name evidence="3" type="ORF">B19861_13960</name>
    <name evidence="11" type="ORF">DW139_05820</name>
    <name evidence="10" type="ORF">DWX79_05355</name>
    <name evidence="9" type="ORF">F3K97_07860</name>
    <name evidence="6" type="ORF">GA542_06025</name>
    <name evidence="5" type="ORF">GA629_04345</name>
    <name evidence="4" type="ORF">GA752_04060</name>
    <name evidence="7" type="ORF">NE692_05045</name>
</gene>
<dbReference type="InterPro" id="IPR036779">
    <property type="entry name" value="LysM_dom_sf"/>
</dbReference>
<dbReference type="EMBL" id="WDFR01000002">
    <property type="protein sequence ID" value="KAB6030390.1"/>
    <property type="molecule type" value="Genomic_DNA"/>
</dbReference>
<evidence type="ECO:0000259" key="2">
    <source>
        <dbReference type="PROSITE" id="PS51782"/>
    </source>
</evidence>